<dbReference type="GO" id="GO:0004497">
    <property type="term" value="F:monooxygenase activity"/>
    <property type="evidence" value="ECO:0007669"/>
    <property type="project" value="UniProtKB-KW"/>
</dbReference>
<keyword evidence="9" id="KW-0812">Transmembrane</keyword>
<comment type="cofactor">
    <cofactor evidence="7">
        <name>heme</name>
        <dbReference type="ChEBI" id="CHEBI:30413"/>
    </cofactor>
</comment>
<dbReference type="FunFam" id="1.10.630.10:FF:000026">
    <property type="entry name" value="Cytochrome P450 82C4"/>
    <property type="match status" value="1"/>
</dbReference>
<feature type="binding site" description="axial binding residue" evidence="7">
    <location>
        <position position="458"/>
    </location>
    <ligand>
        <name>heme</name>
        <dbReference type="ChEBI" id="CHEBI:30413"/>
    </ligand>
    <ligandPart>
        <name>Fe</name>
        <dbReference type="ChEBI" id="CHEBI:18248"/>
    </ligandPart>
</feature>
<dbReference type="CDD" id="cd20654">
    <property type="entry name" value="CYP82"/>
    <property type="match status" value="1"/>
</dbReference>
<evidence type="ECO:0000313" key="11">
    <source>
        <dbReference type="Proteomes" id="UP000737018"/>
    </source>
</evidence>
<gene>
    <name evidence="10" type="ORF">CMV_016357</name>
</gene>
<evidence type="ECO:0000256" key="7">
    <source>
        <dbReference type="PIRSR" id="PIRSR602401-1"/>
    </source>
</evidence>
<evidence type="ECO:0000256" key="3">
    <source>
        <dbReference type="ARBA" id="ARBA00022723"/>
    </source>
</evidence>
<organism evidence="10 11">
    <name type="scientific">Castanea mollissima</name>
    <name type="common">Chinese chestnut</name>
    <dbReference type="NCBI Taxonomy" id="60419"/>
    <lineage>
        <taxon>Eukaryota</taxon>
        <taxon>Viridiplantae</taxon>
        <taxon>Streptophyta</taxon>
        <taxon>Embryophyta</taxon>
        <taxon>Tracheophyta</taxon>
        <taxon>Spermatophyta</taxon>
        <taxon>Magnoliopsida</taxon>
        <taxon>eudicotyledons</taxon>
        <taxon>Gunneridae</taxon>
        <taxon>Pentapetalae</taxon>
        <taxon>rosids</taxon>
        <taxon>fabids</taxon>
        <taxon>Fagales</taxon>
        <taxon>Fagaceae</taxon>
        <taxon>Castanea</taxon>
    </lineage>
</organism>
<dbReference type="PANTHER" id="PTHR47947:SF25">
    <property type="entry name" value="DIMETHYLNONATRIENE SYNTHASE"/>
    <property type="match status" value="1"/>
</dbReference>
<dbReference type="InterPro" id="IPR002401">
    <property type="entry name" value="Cyt_P450_E_grp-I"/>
</dbReference>
<feature type="transmembrane region" description="Helical" evidence="9">
    <location>
        <begin position="6"/>
        <end position="23"/>
    </location>
</feature>
<reference evidence="10" key="1">
    <citation type="submission" date="2020-03" db="EMBL/GenBank/DDBJ databases">
        <title>Castanea mollissima Vanexum genome sequencing.</title>
        <authorList>
            <person name="Staton M."/>
        </authorList>
    </citation>
    <scope>NUCLEOTIDE SEQUENCE</scope>
    <source>
        <tissue evidence="10">Leaf</tissue>
    </source>
</reference>
<keyword evidence="3 7" id="KW-0479">Metal-binding</keyword>
<dbReference type="InterPro" id="IPR001128">
    <property type="entry name" value="Cyt_P450"/>
</dbReference>
<dbReference type="InterPro" id="IPR017972">
    <property type="entry name" value="Cyt_P450_CS"/>
</dbReference>
<dbReference type="InterPro" id="IPR050651">
    <property type="entry name" value="Plant_Cytochrome_P450_Monoox"/>
</dbReference>
<evidence type="ECO:0008006" key="12">
    <source>
        <dbReference type="Google" id="ProtNLM"/>
    </source>
</evidence>
<keyword evidence="9" id="KW-0472">Membrane</keyword>
<keyword evidence="9" id="KW-1133">Transmembrane helix</keyword>
<dbReference type="InterPro" id="IPR036396">
    <property type="entry name" value="Cyt_P450_sf"/>
</dbReference>
<dbReference type="Pfam" id="PF00067">
    <property type="entry name" value="p450"/>
    <property type="match status" value="1"/>
</dbReference>
<comment type="similarity">
    <text evidence="1 8">Belongs to the cytochrome P450 family.</text>
</comment>
<dbReference type="PANTHER" id="PTHR47947">
    <property type="entry name" value="CYTOCHROME P450 82C3-RELATED"/>
    <property type="match status" value="1"/>
</dbReference>
<feature type="transmembrane region" description="Helical" evidence="9">
    <location>
        <begin position="311"/>
        <end position="334"/>
    </location>
</feature>
<comment type="caution">
    <text evidence="10">The sequence shown here is derived from an EMBL/GenBank/DDBJ whole genome shotgun (WGS) entry which is preliminary data.</text>
</comment>
<dbReference type="GO" id="GO:0005506">
    <property type="term" value="F:iron ion binding"/>
    <property type="evidence" value="ECO:0007669"/>
    <property type="project" value="InterPro"/>
</dbReference>
<evidence type="ECO:0000256" key="8">
    <source>
        <dbReference type="RuleBase" id="RU000461"/>
    </source>
</evidence>
<keyword evidence="2 7" id="KW-0349">Heme</keyword>
<evidence type="ECO:0000256" key="9">
    <source>
        <dbReference type="SAM" id="Phobius"/>
    </source>
</evidence>
<keyword evidence="5 7" id="KW-0408">Iron</keyword>
<dbReference type="AlphaFoldDB" id="A0A8J4QUJ3"/>
<protein>
    <recommendedName>
        <fullName evidence="12">Cytochrome P450</fullName>
    </recommendedName>
</protein>
<dbReference type="SUPFAM" id="SSF48264">
    <property type="entry name" value="Cytochrome P450"/>
    <property type="match status" value="1"/>
</dbReference>
<name>A0A8J4QUJ3_9ROSI</name>
<keyword evidence="4 8" id="KW-0560">Oxidoreductase</keyword>
<dbReference type="PROSITE" id="PS00086">
    <property type="entry name" value="CYTOCHROME_P450"/>
    <property type="match status" value="1"/>
</dbReference>
<accession>A0A8J4QUJ3</accession>
<evidence type="ECO:0000256" key="2">
    <source>
        <dbReference type="ARBA" id="ARBA00022617"/>
    </source>
</evidence>
<evidence type="ECO:0000256" key="5">
    <source>
        <dbReference type="ARBA" id="ARBA00023004"/>
    </source>
</evidence>
<dbReference type="GO" id="GO:0016705">
    <property type="term" value="F:oxidoreductase activity, acting on paired donors, with incorporation or reduction of molecular oxygen"/>
    <property type="evidence" value="ECO:0007669"/>
    <property type="project" value="InterPro"/>
</dbReference>
<dbReference type="Proteomes" id="UP000737018">
    <property type="component" value="Unassembled WGS sequence"/>
</dbReference>
<evidence type="ECO:0000313" key="10">
    <source>
        <dbReference type="EMBL" id="KAF3958762.1"/>
    </source>
</evidence>
<dbReference type="PRINTS" id="PR00385">
    <property type="entry name" value="P450"/>
</dbReference>
<dbReference type="GO" id="GO:0020037">
    <property type="term" value="F:heme binding"/>
    <property type="evidence" value="ECO:0007669"/>
    <property type="project" value="InterPro"/>
</dbReference>
<sequence>MDFCYHILTILGLFTLTAIFIALNSKSNTKRGYTKCIEIPEPSGALPIIGHLHLLGGQEPMAKILGAIADKYGSFFSLKMGIHRMLVVSSWEMVKEFLATHDKTFATRASIAVGEHLFNNNAIFALAPYGQYWRDVRKMATLEIFSSHSLEKLKHVRFSEVKFLIKNLHLLCTNNKVVTINELFEHMAFNIILRIIVGKRFSTTTYGEEKSEACRFRSAIKEALHLSGVFILSDAFPHLEWMDHRGHVSSMKRTAKELDSVLEIWLAEHLQKRLEQKSDGESDFMDMMLSNFPEDVEISGHTRDVVVKATALILILTGAGSTATTLTWALSLLLNHPNVLKAAQEELDMHVGKDKWVEESDIQSLKYLQAIVKETLRLYPPGPLTGVREAMEDCTVGGYFVPKGTRLLINIWKLQRDPRVWSNPSEFQPERFMTTHADIDVWGQNFEYIPFSSGRRSCPGITFGLQVVHLALARVLQGFDITTMASVKVDMLEGPGISLPKVNPLDVVLKPRLPMESY</sequence>
<evidence type="ECO:0000256" key="1">
    <source>
        <dbReference type="ARBA" id="ARBA00010617"/>
    </source>
</evidence>
<proteinExistence type="inferred from homology"/>
<dbReference type="OrthoDB" id="507451at2759"/>
<dbReference type="Gene3D" id="1.10.630.10">
    <property type="entry name" value="Cytochrome P450"/>
    <property type="match status" value="1"/>
</dbReference>
<dbReference type="EMBL" id="JRKL02002481">
    <property type="protein sequence ID" value="KAF3958762.1"/>
    <property type="molecule type" value="Genomic_DNA"/>
</dbReference>
<keyword evidence="6 8" id="KW-0503">Monooxygenase</keyword>
<dbReference type="PRINTS" id="PR00463">
    <property type="entry name" value="EP450I"/>
</dbReference>
<keyword evidence="11" id="KW-1185">Reference proteome</keyword>
<dbReference type="GO" id="GO:0046246">
    <property type="term" value="P:terpene biosynthetic process"/>
    <property type="evidence" value="ECO:0007669"/>
    <property type="project" value="TreeGrafter"/>
</dbReference>
<evidence type="ECO:0000256" key="4">
    <source>
        <dbReference type="ARBA" id="ARBA00023002"/>
    </source>
</evidence>
<evidence type="ECO:0000256" key="6">
    <source>
        <dbReference type="ARBA" id="ARBA00023033"/>
    </source>
</evidence>